<evidence type="ECO:0000313" key="2">
    <source>
        <dbReference type="Proteomes" id="UP000825935"/>
    </source>
</evidence>
<reference evidence="1" key="1">
    <citation type="submission" date="2021-08" db="EMBL/GenBank/DDBJ databases">
        <title>WGS assembly of Ceratopteris richardii.</title>
        <authorList>
            <person name="Marchant D.B."/>
            <person name="Chen G."/>
            <person name="Jenkins J."/>
            <person name="Shu S."/>
            <person name="Leebens-Mack J."/>
            <person name="Grimwood J."/>
            <person name="Schmutz J."/>
            <person name="Soltis P."/>
            <person name="Soltis D."/>
            <person name="Chen Z.-H."/>
        </authorList>
    </citation>
    <scope>NUCLEOTIDE SEQUENCE</scope>
    <source>
        <strain evidence="1">Whitten #5841</strain>
        <tissue evidence="1">Leaf</tissue>
    </source>
</reference>
<dbReference type="Proteomes" id="UP000825935">
    <property type="component" value="Chromosome 22"/>
</dbReference>
<name>A0A8T2S7Z8_CERRI</name>
<organism evidence="1 2">
    <name type="scientific">Ceratopteris richardii</name>
    <name type="common">Triangle waterfern</name>
    <dbReference type="NCBI Taxonomy" id="49495"/>
    <lineage>
        <taxon>Eukaryota</taxon>
        <taxon>Viridiplantae</taxon>
        <taxon>Streptophyta</taxon>
        <taxon>Embryophyta</taxon>
        <taxon>Tracheophyta</taxon>
        <taxon>Polypodiopsida</taxon>
        <taxon>Polypodiidae</taxon>
        <taxon>Polypodiales</taxon>
        <taxon>Pteridineae</taxon>
        <taxon>Pteridaceae</taxon>
        <taxon>Parkerioideae</taxon>
        <taxon>Ceratopteris</taxon>
    </lineage>
</organism>
<keyword evidence="2" id="KW-1185">Reference proteome</keyword>
<dbReference type="EMBL" id="CM035427">
    <property type="protein sequence ID" value="KAH7307888.1"/>
    <property type="molecule type" value="Genomic_DNA"/>
</dbReference>
<proteinExistence type="predicted"/>
<dbReference type="AlphaFoldDB" id="A0A8T2S7Z8"/>
<gene>
    <name evidence="1" type="ORF">KP509_22G081600</name>
</gene>
<accession>A0A8T2S7Z8</accession>
<comment type="caution">
    <text evidence="1">The sequence shown here is derived from an EMBL/GenBank/DDBJ whole genome shotgun (WGS) entry which is preliminary data.</text>
</comment>
<evidence type="ECO:0000313" key="1">
    <source>
        <dbReference type="EMBL" id="KAH7307888.1"/>
    </source>
</evidence>
<sequence>MPFNFEDGSTLQSLRHSVSIQSTEIQSSSSSILILQASYIKLDSA</sequence>
<protein>
    <submittedName>
        <fullName evidence="1">Uncharacterized protein</fullName>
    </submittedName>
</protein>